<evidence type="ECO:0000256" key="1">
    <source>
        <dbReference type="SAM" id="MobiDB-lite"/>
    </source>
</evidence>
<reference evidence="2 3" key="1">
    <citation type="journal article" date="2019" name="Int. J. Syst. Evol. Microbiol.">
        <title>The Global Catalogue of Microorganisms (GCM) 10K type strain sequencing project: providing services to taxonomists for standard genome sequencing and annotation.</title>
        <authorList>
            <consortium name="The Broad Institute Genomics Platform"/>
            <consortium name="The Broad Institute Genome Sequencing Center for Infectious Disease"/>
            <person name="Wu L."/>
            <person name="Ma J."/>
        </authorList>
    </citation>
    <scope>NUCLEOTIDE SEQUENCE [LARGE SCALE GENOMIC DNA]</scope>
    <source>
        <strain evidence="2 3">JCM 5052</strain>
    </source>
</reference>
<feature type="region of interest" description="Disordered" evidence="1">
    <location>
        <begin position="1"/>
        <end position="35"/>
    </location>
</feature>
<gene>
    <name evidence="2" type="ORF">GCM10010390_66310</name>
</gene>
<feature type="compositionally biased region" description="Polar residues" evidence="1">
    <location>
        <begin position="16"/>
        <end position="32"/>
    </location>
</feature>
<feature type="compositionally biased region" description="Low complexity" evidence="1">
    <location>
        <begin position="187"/>
        <end position="200"/>
    </location>
</feature>
<name>A0ABN1DXL4_9ACTN</name>
<comment type="caution">
    <text evidence="2">The sequence shown here is derived from an EMBL/GenBank/DDBJ whole genome shotgun (WGS) entry which is preliminary data.</text>
</comment>
<proteinExistence type="predicted"/>
<protein>
    <submittedName>
        <fullName evidence="2">Cell wall protein</fullName>
    </submittedName>
</protein>
<keyword evidence="3" id="KW-1185">Reference proteome</keyword>
<evidence type="ECO:0000313" key="2">
    <source>
        <dbReference type="EMBL" id="GAA0554920.1"/>
    </source>
</evidence>
<sequence length="433" mass="48323">MQYDAPPCQLPHSRTGDSSPKSTPQDDTQCPPATTPMALVHGAAQELEHTTSRRTGPRRWLRAVTWLIAAGHHPKANATTQRVAELLAADMDYDSGHVLYRLEQRAAHISRATIARHVGYLRELGALVWVEHGSRTNRRRLMGLTGYAATATVYAATIPPCFDHAMGHRIVGTGYEARIVVDHRDQSNPVDNSPVDSPSPEGRETPSLTMVKEVGQVQVVGGVTTTEQARLPKITTRRSKTTILGRRVTAAAANRARHLARWLRPLINWTQTASHDQLSWALLDPCLDGWDDQQILGWLSGMTRRSHDGHTWRPDRPHRVIARQLRHEHHGQQIDGGALQPMTPAQWETYHRHQQASATRPGPDSAQDMQAIRTDDERRAARMDARQDFSMVADHIDDYGLDDAIDLYGVYLATRADQLMHSGHYRMGGIHAA</sequence>
<dbReference type="Proteomes" id="UP001501576">
    <property type="component" value="Unassembled WGS sequence"/>
</dbReference>
<evidence type="ECO:0000313" key="3">
    <source>
        <dbReference type="Proteomes" id="UP001501576"/>
    </source>
</evidence>
<dbReference type="EMBL" id="BAAABZ010000071">
    <property type="protein sequence ID" value="GAA0554920.1"/>
    <property type="molecule type" value="Genomic_DNA"/>
</dbReference>
<feature type="region of interest" description="Disordered" evidence="1">
    <location>
        <begin position="183"/>
        <end position="206"/>
    </location>
</feature>
<organism evidence="2 3">
    <name type="scientific">Streptomyces mordarskii</name>
    <dbReference type="NCBI Taxonomy" id="1226758"/>
    <lineage>
        <taxon>Bacteria</taxon>
        <taxon>Bacillati</taxon>
        <taxon>Actinomycetota</taxon>
        <taxon>Actinomycetes</taxon>
        <taxon>Kitasatosporales</taxon>
        <taxon>Streptomycetaceae</taxon>
        <taxon>Streptomyces</taxon>
    </lineage>
</organism>
<feature type="region of interest" description="Disordered" evidence="1">
    <location>
        <begin position="348"/>
        <end position="369"/>
    </location>
</feature>
<accession>A0ABN1DXL4</accession>